<dbReference type="RefSeq" id="WP_072287170.1">
    <property type="nucleotide sequence ID" value="NZ_CP015455.1"/>
</dbReference>
<dbReference type="SUPFAM" id="SSF47598">
    <property type="entry name" value="Ribbon-helix-helix"/>
    <property type="match status" value="1"/>
</dbReference>
<dbReference type="Pfam" id="PF01402">
    <property type="entry name" value="RHH_1"/>
    <property type="match status" value="1"/>
</dbReference>
<dbReference type="Proteomes" id="UP000182264">
    <property type="component" value="Chromosome"/>
</dbReference>
<accession>A0A1L3GHE0</accession>
<dbReference type="InterPro" id="IPR010985">
    <property type="entry name" value="Ribbon_hlx_hlx"/>
</dbReference>
<gene>
    <name evidence="2" type="ORF">A7E75_10060</name>
</gene>
<dbReference type="OrthoDB" id="9800125at2"/>
<reference evidence="2 3" key="1">
    <citation type="journal article" date="2017" name="Genome Announc.">
        <title>Complete Genome Sequences of Two Acetylene-Fermenting Pelobacter acetylenicus Strains.</title>
        <authorList>
            <person name="Sutton J.M."/>
            <person name="Baesman S.M."/>
            <person name="Fierst J.L."/>
            <person name="Poret-Peterson A.T."/>
            <person name="Oremland R.S."/>
            <person name="Dunlap D.S."/>
            <person name="Akob D.M."/>
        </authorList>
    </citation>
    <scope>NUCLEOTIDE SEQUENCE [LARGE SCALE GENOMIC DNA]</scope>
    <source>
        <strain evidence="2 3">DSM 3247</strain>
    </source>
</reference>
<dbReference type="EMBL" id="CP015518">
    <property type="protein sequence ID" value="APG25320.1"/>
    <property type="molecule type" value="Genomic_DNA"/>
</dbReference>
<evidence type="ECO:0000259" key="1">
    <source>
        <dbReference type="Pfam" id="PF01402"/>
    </source>
</evidence>
<evidence type="ECO:0000313" key="2">
    <source>
        <dbReference type="EMBL" id="APG25320.1"/>
    </source>
</evidence>
<dbReference type="KEGG" id="pace:A6070_04065"/>
<protein>
    <submittedName>
        <fullName evidence="2">CopG family transcriptional regulator</fullName>
    </submittedName>
</protein>
<dbReference type="Gene3D" id="1.10.1220.10">
    <property type="entry name" value="Met repressor-like"/>
    <property type="match status" value="1"/>
</dbReference>
<proteinExistence type="predicted"/>
<dbReference type="GO" id="GO:0006355">
    <property type="term" value="P:regulation of DNA-templated transcription"/>
    <property type="evidence" value="ECO:0007669"/>
    <property type="project" value="InterPro"/>
</dbReference>
<evidence type="ECO:0000313" key="3">
    <source>
        <dbReference type="Proteomes" id="UP000182264"/>
    </source>
</evidence>
<keyword evidence="3" id="KW-1185">Reference proteome</keyword>
<feature type="domain" description="Ribbon-helix-helix protein CopG" evidence="1">
    <location>
        <begin position="8"/>
        <end position="44"/>
    </location>
</feature>
<dbReference type="STRING" id="29542.A6070_04065"/>
<name>A0A1L3GHE0_SYNAC</name>
<dbReference type="AlphaFoldDB" id="A0A1L3GHE0"/>
<organism evidence="2 3">
    <name type="scientific">Syntrophotalea acetylenica</name>
    <name type="common">Pelobacter acetylenicus</name>
    <dbReference type="NCBI Taxonomy" id="29542"/>
    <lineage>
        <taxon>Bacteria</taxon>
        <taxon>Pseudomonadati</taxon>
        <taxon>Thermodesulfobacteriota</taxon>
        <taxon>Desulfuromonadia</taxon>
        <taxon>Desulfuromonadales</taxon>
        <taxon>Syntrophotaleaceae</taxon>
        <taxon>Syntrophotalea</taxon>
    </lineage>
</organism>
<dbReference type="InterPro" id="IPR013321">
    <property type="entry name" value="Arc_rbn_hlx_hlx"/>
</dbReference>
<dbReference type="InterPro" id="IPR002145">
    <property type="entry name" value="CopG"/>
</dbReference>
<dbReference type="CDD" id="cd22231">
    <property type="entry name" value="RHH_NikR_HicB-like"/>
    <property type="match status" value="1"/>
</dbReference>
<sequence>MPKTKVVITLDKKTLSEIDRLVAGHVFPSRSRVIEEALQEKLARMSHNRLARECTKLDPEFEKALAEEGASEELGEWPEY</sequence>